<protein>
    <submittedName>
        <fullName evidence="14">Methyl-accepting chemotaxis protein</fullName>
    </submittedName>
</protein>
<evidence type="ECO:0000256" key="4">
    <source>
        <dbReference type="ARBA" id="ARBA00022989"/>
    </source>
</evidence>
<dbReference type="SMART" id="SM00304">
    <property type="entry name" value="HAMP"/>
    <property type="match status" value="1"/>
</dbReference>
<evidence type="ECO:0000256" key="5">
    <source>
        <dbReference type="ARBA" id="ARBA00023136"/>
    </source>
</evidence>
<dbReference type="Pfam" id="PF00672">
    <property type="entry name" value="HAMP"/>
    <property type="match status" value="1"/>
</dbReference>
<evidence type="ECO:0000256" key="10">
    <source>
        <dbReference type="SAM" id="MobiDB-lite"/>
    </source>
</evidence>
<comment type="similarity">
    <text evidence="7">Belongs to the methyl-accepting chemotaxis (MCP) protein family.</text>
</comment>
<organism evidence="14 15">
    <name type="scientific">Alkalicoccus daliensis</name>
    <dbReference type="NCBI Taxonomy" id="745820"/>
    <lineage>
        <taxon>Bacteria</taxon>
        <taxon>Bacillati</taxon>
        <taxon>Bacillota</taxon>
        <taxon>Bacilli</taxon>
        <taxon>Bacillales</taxon>
        <taxon>Bacillaceae</taxon>
        <taxon>Alkalicoccus</taxon>
    </lineage>
</organism>
<evidence type="ECO:0000256" key="1">
    <source>
        <dbReference type="ARBA" id="ARBA00004651"/>
    </source>
</evidence>
<dbReference type="Pfam" id="PF17200">
    <property type="entry name" value="sCache_2"/>
    <property type="match status" value="1"/>
</dbReference>
<dbReference type="SUPFAM" id="SSF58104">
    <property type="entry name" value="Methyl-accepting chemotaxis protein (MCP) signaling domain"/>
    <property type="match status" value="1"/>
</dbReference>
<dbReference type="AlphaFoldDB" id="A0A1H0G7N9"/>
<keyword evidence="5 11" id="KW-0472">Membrane</keyword>
<feature type="compositionally biased region" description="Polar residues" evidence="10">
    <location>
        <begin position="294"/>
        <end position="313"/>
    </location>
</feature>
<dbReference type="Gene3D" id="1.10.287.950">
    <property type="entry name" value="Methyl-accepting chemotaxis protein"/>
    <property type="match status" value="1"/>
</dbReference>
<dbReference type="PANTHER" id="PTHR32089">
    <property type="entry name" value="METHYL-ACCEPTING CHEMOTAXIS PROTEIN MCPB"/>
    <property type="match status" value="1"/>
</dbReference>
<keyword evidence="9" id="KW-0175">Coiled coil</keyword>
<dbReference type="InterPro" id="IPR003660">
    <property type="entry name" value="HAMP_dom"/>
</dbReference>
<evidence type="ECO:0000256" key="2">
    <source>
        <dbReference type="ARBA" id="ARBA00022475"/>
    </source>
</evidence>
<evidence type="ECO:0000256" key="6">
    <source>
        <dbReference type="ARBA" id="ARBA00023224"/>
    </source>
</evidence>
<dbReference type="Proteomes" id="UP000198778">
    <property type="component" value="Unassembled WGS sequence"/>
</dbReference>
<dbReference type="EMBL" id="FNIL01000006">
    <property type="protein sequence ID" value="SDO02892.1"/>
    <property type="molecule type" value="Genomic_DNA"/>
</dbReference>
<evidence type="ECO:0000256" key="11">
    <source>
        <dbReference type="SAM" id="Phobius"/>
    </source>
</evidence>
<feature type="region of interest" description="Disordered" evidence="10">
    <location>
        <begin position="294"/>
        <end position="316"/>
    </location>
</feature>
<feature type="domain" description="Methyl-accepting transducer" evidence="12">
    <location>
        <begin position="303"/>
        <end position="567"/>
    </location>
</feature>
<dbReference type="InterPro" id="IPR004089">
    <property type="entry name" value="MCPsignal_dom"/>
</dbReference>
<dbReference type="PANTHER" id="PTHR32089:SF112">
    <property type="entry name" value="LYSOZYME-LIKE PROTEIN-RELATED"/>
    <property type="match status" value="1"/>
</dbReference>
<dbReference type="GO" id="GO:0005886">
    <property type="term" value="C:plasma membrane"/>
    <property type="evidence" value="ECO:0007669"/>
    <property type="project" value="UniProtKB-SubCell"/>
</dbReference>
<sequence>MKWYNKLSNRIFMIAVSFIIVAVAVLGVTSYGLAKHHLTEAGQEDLQARVSAAEELLDALHDRVEAGELTLEEAQEEARVRLAGPVIDESEEGAPIRNFEESPFTYGAEGYFYGFLDDGTTVLHPMGREGQNLFDLQDDDGTYMIRGIIEAAQQGNPEDRYYTYMWVNAGETAAREKNAYVATFEEWGWHFGLAAYSEEFFEAANTIGMIAIIIGTVAALLASLTLFFIVNLMSRQINQVREATEKVAAGNLCGEPLNETGKTEIALLSTAINTMQQRLQGMITSIQEKSSQVAASSEELTASAQENTSSSEHTAAEIQGVSDVAEQLQQRTEESMTAVGDQEQGLARVVKATAVLKEKSDESVSVSTEGAEAVESTSRQMEGIASSVQDTMQLISKLESRSKEINEIIRTMTDISDQTNLLALNASIEAARAGEHGKGFAVVAEEVRKLAEQSGNSADRINDMICDIQRDTDHSVKAMDTVTTDVAAGVDSIQRMKELFANVKSINGEVDGHIEEVEEIVSYLNEKGEVLKLKMNEFSSFAMQMTESTSTVAATSEESLASMSEVAKTSEELSEIALELQDQINEFRM</sequence>
<evidence type="ECO:0000256" key="9">
    <source>
        <dbReference type="SAM" id="Coils"/>
    </source>
</evidence>
<keyword evidence="6 8" id="KW-0807">Transducer</keyword>
<dbReference type="Gene3D" id="3.30.450.20">
    <property type="entry name" value="PAS domain"/>
    <property type="match status" value="1"/>
</dbReference>
<name>A0A1H0G7N9_9BACI</name>
<evidence type="ECO:0000259" key="13">
    <source>
        <dbReference type="PROSITE" id="PS50885"/>
    </source>
</evidence>
<gene>
    <name evidence="14" type="ORF">SAMN04488053_1067</name>
</gene>
<dbReference type="SMART" id="SM00283">
    <property type="entry name" value="MA"/>
    <property type="match status" value="1"/>
</dbReference>
<dbReference type="SMART" id="SM01049">
    <property type="entry name" value="Cache_2"/>
    <property type="match status" value="1"/>
</dbReference>
<evidence type="ECO:0000256" key="3">
    <source>
        <dbReference type="ARBA" id="ARBA00022692"/>
    </source>
</evidence>
<evidence type="ECO:0000313" key="15">
    <source>
        <dbReference type="Proteomes" id="UP000198778"/>
    </source>
</evidence>
<feature type="domain" description="HAMP" evidence="13">
    <location>
        <begin position="231"/>
        <end position="284"/>
    </location>
</feature>
<feature type="transmembrane region" description="Helical" evidence="11">
    <location>
        <begin position="207"/>
        <end position="232"/>
    </location>
</feature>
<evidence type="ECO:0000313" key="14">
    <source>
        <dbReference type="EMBL" id="SDO02892.1"/>
    </source>
</evidence>
<dbReference type="RefSeq" id="WP_175444251.1">
    <property type="nucleotide sequence ID" value="NZ_FNIL01000006.1"/>
</dbReference>
<evidence type="ECO:0000256" key="8">
    <source>
        <dbReference type="PROSITE-ProRule" id="PRU00284"/>
    </source>
</evidence>
<dbReference type="Pfam" id="PF00015">
    <property type="entry name" value="MCPsignal"/>
    <property type="match status" value="1"/>
</dbReference>
<evidence type="ECO:0000259" key="12">
    <source>
        <dbReference type="PROSITE" id="PS50111"/>
    </source>
</evidence>
<dbReference type="PROSITE" id="PS50111">
    <property type="entry name" value="CHEMOTAXIS_TRANSDUC_2"/>
    <property type="match status" value="1"/>
</dbReference>
<keyword evidence="15" id="KW-1185">Reference proteome</keyword>
<keyword evidence="4 11" id="KW-1133">Transmembrane helix</keyword>
<dbReference type="STRING" id="745820.SAMN04488053_1067"/>
<keyword evidence="3 11" id="KW-0812">Transmembrane</keyword>
<accession>A0A1H0G7N9</accession>
<comment type="subcellular location">
    <subcellularLocation>
        <location evidence="1">Cell membrane</location>
        <topology evidence="1">Multi-pass membrane protein</topology>
    </subcellularLocation>
</comment>
<evidence type="ECO:0000256" key="7">
    <source>
        <dbReference type="ARBA" id="ARBA00029447"/>
    </source>
</evidence>
<dbReference type="PROSITE" id="PS50885">
    <property type="entry name" value="HAMP"/>
    <property type="match status" value="1"/>
</dbReference>
<dbReference type="CDD" id="cd06225">
    <property type="entry name" value="HAMP"/>
    <property type="match status" value="1"/>
</dbReference>
<feature type="transmembrane region" description="Helical" evidence="11">
    <location>
        <begin position="12"/>
        <end position="34"/>
    </location>
</feature>
<reference evidence="15" key="1">
    <citation type="submission" date="2016-10" db="EMBL/GenBank/DDBJ databases">
        <authorList>
            <person name="Varghese N."/>
            <person name="Submissions S."/>
        </authorList>
    </citation>
    <scope>NUCLEOTIDE SEQUENCE [LARGE SCALE GENOMIC DNA]</scope>
    <source>
        <strain evidence="15">CGMCC 1.10369</strain>
    </source>
</reference>
<keyword evidence="2" id="KW-1003">Cell membrane</keyword>
<dbReference type="GO" id="GO:0007165">
    <property type="term" value="P:signal transduction"/>
    <property type="evidence" value="ECO:0007669"/>
    <property type="project" value="UniProtKB-KW"/>
</dbReference>
<dbReference type="InterPro" id="IPR033480">
    <property type="entry name" value="sCache_2"/>
</dbReference>
<proteinExistence type="inferred from homology"/>
<feature type="coiled-coil region" evidence="9">
    <location>
        <begin position="43"/>
        <end position="77"/>
    </location>
</feature>